<gene>
    <name evidence="1" type="ORF">H5410_002720</name>
</gene>
<dbReference type="EMBL" id="JACXVP010000001">
    <property type="protein sequence ID" value="KAG5631003.1"/>
    <property type="molecule type" value="Genomic_DNA"/>
</dbReference>
<sequence length="100" mass="11022">MIMSLSRSKLTTLEVIETENSLMGSTAPTLPAVDISIMRRGPTLTLEQQITLSRTKLTTLESLMGSTAPALPVVDINYEKGTYTYSRTTNYSIKNQAYNS</sequence>
<organism evidence="1 2">
    <name type="scientific">Solanum commersonii</name>
    <name type="common">Commerson's wild potato</name>
    <name type="synonym">Commerson's nightshade</name>
    <dbReference type="NCBI Taxonomy" id="4109"/>
    <lineage>
        <taxon>Eukaryota</taxon>
        <taxon>Viridiplantae</taxon>
        <taxon>Streptophyta</taxon>
        <taxon>Embryophyta</taxon>
        <taxon>Tracheophyta</taxon>
        <taxon>Spermatophyta</taxon>
        <taxon>Magnoliopsida</taxon>
        <taxon>eudicotyledons</taxon>
        <taxon>Gunneridae</taxon>
        <taxon>Pentapetalae</taxon>
        <taxon>asterids</taxon>
        <taxon>lamiids</taxon>
        <taxon>Solanales</taxon>
        <taxon>Solanaceae</taxon>
        <taxon>Solanoideae</taxon>
        <taxon>Solaneae</taxon>
        <taxon>Solanum</taxon>
    </lineage>
</organism>
<keyword evidence="2" id="KW-1185">Reference proteome</keyword>
<name>A0A9J6B320_SOLCO</name>
<dbReference type="Proteomes" id="UP000824120">
    <property type="component" value="Chromosome 1"/>
</dbReference>
<comment type="caution">
    <text evidence="1">The sequence shown here is derived from an EMBL/GenBank/DDBJ whole genome shotgun (WGS) entry which is preliminary data.</text>
</comment>
<proteinExistence type="predicted"/>
<dbReference type="AlphaFoldDB" id="A0A9J6B320"/>
<protein>
    <submittedName>
        <fullName evidence="1">Uncharacterized protein</fullName>
    </submittedName>
</protein>
<reference evidence="1 2" key="1">
    <citation type="submission" date="2020-09" db="EMBL/GenBank/DDBJ databases">
        <title>De no assembly of potato wild relative species, Solanum commersonii.</title>
        <authorList>
            <person name="Cho K."/>
        </authorList>
    </citation>
    <scope>NUCLEOTIDE SEQUENCE [LARGE SCALE GENOMIC DNA]</scope>
    <source>
        <strain evidence="1">LZ3.2</strain>
        <tissue evidence="1">Leaf</tissue>
    </source>
</reference>
<evidence type="ECO:0000313" key="2">
    <source>
        <dbReference type="Proteomes" id="UP000824120"/>
    </source>
</evidence>
<accession>A0A9J6B320</accession>
<evidence type="ECO:0000313" key="1">
    <source>
        <dbReference type="EMBL" id="KAG5631003.1"/>
    </source>
</evidence>